<reference evidence="3" key="2">
    <citation type="submission" date="2023-05" db="EMBL/GenBank/DDBJ databases">
        <authorList>
            <consortium name="Lawrence Berkeley National Laboratory"/>
            <person name="Steindorff A."/>
            <person name="Hensen N."/>
            <person name="Bonometti L."/>
            <person name="Westerberg I."/>
            <person name="Brannstrom I.O."/>
            <person name="Guillou S."/>
            <person name="Cros-Aarteil S."/>
            <person name="Calhoun S."/>
            <person name="Haridas S."/>
            <person name="Kuo A."/>
            <person name="Mondo S."/>
            <person name="Pangilinan J."/>
            <person name="Riley R."/>
            <person name="Labutti K."/>
            <person name="Andreopoulos B."/>
            <person name="Lipzen A."/>
            <person name="Chen C."/>
            <person name="Yanf M."/>
            <person name="Daum C."/>
            <person name="Ng V."/>
            <person name="Clum A."/>
            <person name="Ohm R."/>
            <person name="Martin F."/>
            <person name="Silar P."/>
            <person name="Natvig D."/>
            <person name="Lalanne C."/>
            <person name="Gautier V."/>
            <person name="Ament-Velasquez S.L."/>
            <person name="Kruys A."/>
            <person name="Hutchinson M.I."/>
            <person name="Powell A.J."/>
            <person name="Barry K."/>
            <person name="Miller A.N."/>
            <person name="Grigoriev I.V."/>
            <person name="Debuchy R."/>
            <person name="Gladieux P."/>
            <person name="Thoren M.H."/>
            <person name="Johannesson H."/>
        </authorList>
    </citation>
    <scope>NUCLEOTIDE SEQUENCE</scope>
    <source>
        <strain evidence="3">CBS 315.58</strain>
    </source>
</reference>
<keyword evidence="1" id="KW-0677">Repeat</keyword>
<dbReference type="Pfam" id="PF24883">
    <property type="entry name" value="NPHP3_N"/>
    <property type="match status" value="1"/>
</dbReference>
<dbReference type="EMBL" id="MU863878">
    <property type="protein sequence ID" value="KAK4205059.1"/>
    <property type="molecule type" value="Genomic_DNA"/>
</dbReference>
<dbReference type="PANTHER" id="PTHR10039">
    <property type="entry name" value="AMELOGENIN"/>
    <property type="match status" value="1"/>
</dbReference>
<dbReference type="InterPro" id="IPR056884">
    <property type="entry name" value="NPHP3-like_N"/>
</dbReference>
<dbReference type="PANTHER" id="PTHR10039:SF5">
    <property type="entry name" value="NACHT DOMAIN-CONTAINING PROTEIN"/>
    <property type="match status" value="1"/>
</dbReference>
<sequence length="561" mass="63552">MDAIAAIGLVSGILTFVSFSTKLVEGAIEIQEALDGTLDANRTRQGVTEEMRRLSACLLPPDDSGLSGDEKALCMLARECGLLSNQLIKLLEDIKPGDNPSKRQSLWSSLKNKIKEKERMDLEQRLDYCRSQLGILLHFMASHQTDASLRAIIDLVKGNAGKFDSLRRSIQCLEHGISVHEFSTEAQEQIKSLLTLPEQVSKTISQQRILRTLAFDGMRNRRDLVHDPHDTTFKWFMHASKSVEEASKVQACERFTSWLESGQGIFHISGKLGSGKSTLMKYLGSHVQGSGHLERWAGNRKLVFTQFFFWRPGTQLQKSLAGLYRTLLHDIFQTCPELIPTVMPSYWAQAESMPWRSDHKLDIDGAQIKAAFNRLIKKDTMDSYQDHCFCFFIDGLDEFEATTQTDHTDLASLLQSWAEAGMASNNIKLCVSSREHNSFMNTFSAERRLRLHELTRTDMIACVRDKLDRISASSGFDELIHEIVGKSQGIFQWLAIVVNNMRSEIDNGITDAEEFRSLLKKLPSEINALYKHIFESLRNTTRAYRTLAMVTKATELDLAWF</sequence>
<reference evidence="3" key="1">
    <citation type="journal article" date="2023" name="Mol. Phylogenet. Evol.">
        <title>Genome-scale phylogeny and comparative genomics of the fungal order Sordariales.</title>
        <authorList>
            <person name="Hensen N."/>
            <person name="Bonometti L."/>
            <person name="Westerberg I."/>
            <person name="Brannstrom I.O."/>
            <person name="Guillou S."/>
            <person name="Cros-Aarteil S."/>
            <person name="Calhoun S."/>
            <person name="Haridas S."/>
            <person name="Kuo A."/>
            <person name="Mondo S."/>
            <person name="Pangilinan J."/>
            <person name="Riley R."/>
            <person name="LaButti K."/>
            <person name="Andreopoulos B."/>
            <person name="Lipzen A."/>
            <person name="Chen C."/>
            <person name="Yan M."/>
            <person name="Daum C."/>
            <person name="Ng V."/>
            <person name="Clum A."/>
            <person name="Steindorff A."/>
            <person name="Ohm R.A."/>
            <person name="Martin F."/>
            <person name="Silar P."/>
            <person name="Natvig D.O."/>
            <person name="Lalanne C."/>
            <person name="Gautier V."/>
            <person name="Ament-Velasquez S.L."/>
            <person name="Kruys A."/>
            <person name="Hutchinson M.I."/>
            <person name="Powell A.J."/>
            <person name="Barry K."/>
            <person name="Miller A.N."/>
            <person name="Grigoriev I.V."/>
            <person name="Debuchy R."/>
            <person name="Gladieux P."/>
            <person name="Hiltunen Thoren M."/>
            <person name="Johannesson H."/>
        </authorList>
    </citation>
    <scope>NUCLEOTIDE SEQUENCE</scope>
    <source>
        <strain evidence="3">CBS 315.58</strain>
    </source>
</reference>
<feature type="domain" description="Nephrocystin 3-like N-terminal" evidence="2">
    <location>
        <begin position="252"/>
        <end position="434"/>
    </location>
</feature>
<organism evidence="3 4">
    <name type="scientific">Triangularia verruculosa</name>
    <dbReference type="NCBI Taxonomy" id="2587418"/>
    <lineage>
        <taxon>Eukaryota</taxon>
        <taxon>Fungi</taxon>
        <taxon>Dikarya</taxon>
        <taxon>Ascomycota</taxon>
        <taxon>Pezizomycotina</taxon>
        <taxon>Sordariomycetes</taxon>
        <taxon>Sordariomycetidae</taxon>
        <taxon>Sordariales</taxon>
        <taxon>Podosporaceae</taxon>
        <taxon>Triangularia</taxon>
    </lineage>
</organism>
<comment type="caution">
    <text evidence="3">The sequence shown here is derived from an EMBL/GenBank/DDBJ whole genome shotgun (WGS) entry which is preliminary data.</text>
</comment>
<keyword evidence="4" id="KW-1185">Reference proteome</keyword>
<feature type="non-terminal residue" evidence="3">
    <location>
        <position position="561"/>
    </location>
</feature>
<gene>
    <name evidence="3" type="ORF">QBC40DRAFT_161739</name>
</gene>
<dbReference type="Proteomes" id="UP001303160">
    <property type="component" value="Unassembled WGS sequence"/>
</dbReference>
<proteinExistence type="predicted"/>
<evidence type="ECO:0000313" key="3">
    <source>
        <dbReference type="EMBL" id="KAK4205059.1"/>
    </source>
</evidence>
<dbReference type="SUPFAM" id="SSF52540">
    <property type="entry name" value="P-loop containing nucleoside triphosphate hydrolases"/>
    <property type="match status" value="1"/>
</dbReference>
<dbReference type="Gene3D" id="3.40.50.300">
    <property type="entry name" value="P-loop containing nucleotide triphosphate hydrolases"/>
    <property type="match status" value="1"/>
</dbReference>
<protein>
    <recommendedName>
        <fullName evidence="2">Nephrocystin 3-like N-terminal domain-containing protein</fullName>
    </recommendedName>
</protein>
<evidence type="ECO:0000259" key="2">
    <source>
        <dbReference type="Pfam" id="PF24883"/>
    </source>
</evidence>
<accession>A0AAN7AZU4</accession>
<evidence type="ECO:0000313" key="4">
    <source>
        <dbReference type="Proteomes" id="UP001303160"/>
    </source>
</evidence>
<evidence type="ECO:0000256" key="1">
    <source>
        <dbReference type="ARBA" id="ARBA00022737"/>
    </source>
</evidence>
<dbReference type="InterPro" id="IPR027417">
    <property type="entry name" value="P-loop_NTPase"/>
</dbReference>
<name>A0AAN7AZU4_9PEZI</name>
<dbReference type="AlphaFoldDB" id="A0AAN7AZU4"/>